<keyword evidence="2" id="KW-1185">Reference proteome</keyword>
<comment type="caution">
    <text evidence="1">The sequence shown here is derived from an EMBL/GenBank/DDBJ whole genome shotgun (WGS) entry which is preliminary data.</text>
</comment>
<dbReference type="GO" id="GO:0008745">
    <property type="term" value="F:N-acetylmuramoyl-L-alanine amidase activity"/>
    <property type="evidence" value="ECO:0007669"/>
    <property type="project" value="InterPro"/>
</dbReference>
<accession>A0A919J9P7</accession>
<dbReference type="GO" id="GO:0009253">
    <property type="term" value="P:peptidoglycan catabolic process"/>
    <property type="evidence" value="ECO:0007669"/>
    <property type="project" value="InterPro"/>
</dbReference>
<proteinExistence type="predicted"/>
<name>A0A919J9P7_9ACTN</name>
<evidence type="ECO:0000313" key="1">
    <source>
        <dbReference type="EMBL" id="GIE46979.1"/>
    </source>
</evidence>
<dbReference type="InterPro" id="IPR036505">
    <property type="entry name" value="Amidase/PGRP_sf"/>
</dbReference>
<dbReference type="AlphaFoldDB" id="A0A919J9P7"/>
<dbReference type="Proteomes" id="UP000647172">
    <property type="component" value="Unassembled WGS sequence"/>
</dbReference>
<protein>
    <submittedName>
        <fullName evidence="1">Uncharacterized protein</fullName>
    </submittedName>
</protein>
<reference evidence="1" key="1">
    <citation type="submission" date="2021-01" db="EMBL/GenBank/DDBJ databases">
        <title>Whole genome shotgun sequence of Actinoplanes nipponensis NBRC 14063.</title>
        <authorList>
            <person name="Komaki H."/>
            <person name="Tamura T."/>
        </authorList>
    </citation>
    <scope>NUCLEOTIDE SEQUENCE</scope>
    <source>
        <strain evidence="1">NBRC 14063</strain>
    </source>
</reference>
<dbReference type="SUPFAM" id="SSF55846">
    <property type="entry name" value="N-acetylmuramoyl-L-alanine amidase-like"/>
    <property type="match status" value="1"/>
</dbReference>
<organism evidence="1 2">
    <name type="scientific">Actinoplanes nipponensis</name>
    <dbReference type="NCBI Taxonomy" id="135950"/>
    <lineage>
        <taxon>Bacteria</taxon>
        <taxon>Bacillati</taxon>
        <taxon>Actinomycetota</taxon>
        <taxon>Actinomycetes</taxon>
        <taxon>Micromonosporales</taxon>
        <taxon>Micromonosporaceae</taxon>
        <taxon>Actinoplanes</taxon>
    </lineage>
</organism>
<gene>
    <name evidence="1" type="ORF">Ani05nite_05130</name>
</gene>
<evidence type="ECO:0000313" key="2">
    <source>
        <dbReference type="Proteomes" id="UP000647172"/>
    </source>
</evidence>
<dbReference type="EMBL" id="BOMQ01000008">
    <property type="protein sequence ID" value="GIE46979.1"/>
    <property type="molecule type" value="Genomic_DNA"/>
</dbReference>
<sequence>MPTRDRRRKLYVSLVPSELLDLVTAILDDDPASRVMNQQAGWNPANHFGQVYGDVRAIVPHHTAGWPSRAKATGFVNRYTLIRYGESAAGQVVPCGNCGPHPQPVGVAGCECKWGIGPQYYISSDGTIARLISNLHDEARITFHAGYTNGWALGVETGSLFRTSAPPGNGWVRVAQAPAGDDVPGANLFVRDLRDAPREVIAGWWTTAAYAGPAREAPGAGTMLFSEAQYRSWAVLARFLAEQFSVPRNFPLFPHARRAQNVTTAATYRRIVLADPGYAAIVADLPAGWGMTTALFETNPATLQTRYAARAGGGQNQAWNRLFQTYRGFHGHVFSGDTGGRDHDCPGPVFDWHRFAREVWDWWWYPFDVDDLPFPMPGTTTATPARGYRAPDGSTPLLEHYFDDDNHTPGAQILDSRHQARARLGVHGPSSSPSSWRLDANSPVYALANGELVAARFARPSGPVSMSFVLVRHRVFHRQQGHPAPADVGRLDYDRPPDTVYTLYLHLGHPAGLNLTAVDTANPDWLNRVHLRKRECDLGMTFHGHSTHHGIPDAAWNQPLPGNATRPTLADGWRIDQTALTAFLTTLQAGGVAIAPTVDQGTPVQVILGDFLGTGGALGPAPTEIGVRVEVFSPSFQAPGFVLTGGGVSWDAVPSSFAGSPVQRYPSEWSRVPAGAEAAALTAAGVDLTLVTWWPEVARAMTLDPRVAAADRLPLDGRVFHYRAFDFMAWLNDLTWRNEWPKYRQVDASGNPLPAPAEPRSRRV</sequence>